<accession>A0AAN9IWA3</accession>
<evidence type="ECO:0000313" key="1">
    <source>
        <dbReference type="EMBL" id="KAK7287068.1"/>
    </source>
</evidence>
<name>A0AAN9IWA3_CROPI</name>
<evidence type="ECO:0000313" key="2">
    <source>
        <dbReference type="Proteomes" id="UP001372338"/>
    </source>
</evidence>
<dbReference type="AlphaFoldDB" id="A0AAN9IWA3"/>
<organism evidence="1 2">
    <name type="scientific">Crotalaria pallida</name>
    <name type="common">Smooth rattlebox</name>
    <name type="synonym">Crotalaria striata</name>
    <dbReference type="NCBI Taxonomy" id="3830"/>
    <lineage>
        <taxon>Eukaryota</taxon>
        <taxon>Viridiplantae</taxon>
        <taxon>Streptophyta</taxon>
        <taxon>Embryophyta</taxon>
        <taxon>Tracheophyta</taxon>
        <taxon>Spermatophyta</taxon>
        <taxon>Magnoliopsida</taxon>
        <taxon>eudicotyledons</taxon>
        <taxon>Gunneridae</taxon>
        <taxon>Pentapetalae</taxon>
        <taxon>rosids</taxon>
        <taxon>fabids</taxon>
        <taxon>Fabales</taxon>
        <taxon>Fabaceae</taxon>
        <taxon>Papilionoideae</taxon>
        <taxon>50 kb inversion clade</taxon>
        <taxon>genistoids sensu lato</taxon>
        <taxon>core genistoids</taxon>
        <taxon>Crotalarieae</taxon>
        <taxon>Crotalaria</taxon>
    </lineage>
</organism>
<reference evidence="1 2" key="1">
    <citation type="submission" date="2024-01" db="EMBL/GenBank/DDBJ databases">
        <title>The genomes of 5 underutilized Papilionoideae crops provide insights into root nodulation and disease resistanc.</title>
        <authorList>
            <person name="Yuan L."/>
        </authorList>
    </citation>
    <scope>NUCLEOTIDE SEQUENCE [LARGE SCALE GENOMIC DNA]</scope>
    <source>
        <strain evidence="1">ZHUSHIDOU_FW_LH</strain>
        <tissue evidence="1">Leaf</tissue>
    </source>
</reference>
<comment type="caution">
    <text evidence="1">The sequence shown here is derived from an EMBL/GenBank/DDBJ whole genome shotgun (WGS) entry which is preliminary data.</text>
</comment>
<proteinExistence type="predicted"/>
<protein>
    <submittedName>
        <fullName evidence="1">Uncharacterized protein</fullName>
    </submittedName>
</protein>
<dbReference type="EMBL" id="JAYWIO010000001">
    <property type="protein sequence ID" value="KAK7287068.1"/>
    <property type="molecule type" value="Genomic_DNA"/>
</dbReference>
<sequence length="108" mass="12373">MHFAPRGLSCNTLPPPPWFPLLTLHPLSSVKHTGSVEAQRFGSVAEVAIPFKKNTITNNPFFFSFTPTITFISPFIHFINNNNKGCYFLKIHHFYQHFLFTNPIHSLT</sequence>
<keyword evidence="2" id="KW-1185">Reference proteome</keyword>
<gene>
    <name evidence="1" type="ORF">RIF29_00073</name>
</gene>
<dbReference type="Proteomes" id="UP001372338">
    <property type="component" value="Unassembled WGS sequence"/>
</dbReference>